<keyword evidence="2" id="KW-1185">Reference proteome</keyword>
<sequence>MDSRSTQDSSKKCIVKICKGVSATTFRKITNNVLIKAESNETLASYYRDHKDEYMCSNCYNAIVVNGTSAFKEHAVEWERGFKRHRKDNILSMFESISVLTNIIFEQEIIGNDPPMVSFSQLRSITESKNDQLSFFFNEIEAMACLERKSEAEQKELDRSLAYQCYLMCWNQSMAKPLWNLKDEFVESGNNLTWLQREMVAKNFRLSSFFDSIYNAALPEDKSSKYLDKIDKKLAIECYIICDALSHAGIMISRRHLDREKIAIADNHPHKVASYLESKKSNALVLNVDDYHNIHTKRTPDTCSTSSAAHMTTLLLNGSVVHGHCPADFSGTRTVRDGTSGTCPQ</sequence>
<reference evidence="1 2" key="1">
    <citation type="submission" date="2018-06" db="EMBL/GenBank/DDBJ databases">
        <title>Comparative genomics reveals the genomic features of Rhizophagus irregularis, R. cerebriforme, R. diaphanum and Gigaspora rosea, and their symbiotic lifestyle signature.</title>
        <authorList>
            <person name="Morin E."/>
            <person name="San Clemente H."/>
            <person name="Chen E.C.H."/>
            <person name="De La Providencia I."/>
            <person name="Hainaut M."/>
            <person name="Kuo A."/>
            <person name="Kohler A."/>
            <person name="Murat C."/>
            <person name="Tang N."/>
            <person name="Roy S."/>
            <person name="Loubradou J."/>
            <person name="Henrissat B."/>
            <person name="Grigoriev I.V."/>
            <person name="Corradi N."/>
            <person name="Roux C."/>
            <person name="Martin F.M."/>
        </authorList>
    </citation>
    <scope>NUCLEOTIDE SEQUENCE [LARGE SCALE GENOMIC DNA]</scope>
    <source>
        <strain evidence="1 2">DAOM 194757</strain>
    </source>
</reference>
<comment type="caution">
    <text evidence="1">The sequence shown here is derived from an EMBL/GenBank/DDBJ whole genome shotgun (WGS) entry which is preliminary data.</text>
</comment>
<evidence type="ECO:0000313" key="2">
    <source>
        <dbReference type="Proteomes" id="UP000266673"/>
    </source>
</evidence>
<gene>
    <name evidence="1" type="ORF">C2G38_2181618</name>
</gene>
<dbReference type="STRING" id="44941.A0A397VAJ8"/>
<name>A0A397VAJ8_9GLOM</name>
<dbReference type="AlphaFoldDB" id="A0A397VAJ8"/>
<dbReference type="OrthoDB" id="2441966at2759"/>
<organism evidence="1 2">
    <name type="scientific">Gigaspora rosea</name>
    <dbReference type="NCBI Taxonomy" id="44941"/>
    <lineage>
        <taxon>Eukaryota</taxon>
        <taxon>Fungi</taxon>
        <taxon>Fungi incertae sedis</taxon>
        <taxon>Mucoromycota</taxon>
        <taxon>Glomeromycotina</taxon>
        <taxon>Glomeromycetes</taxon>
        <taxon>Diversisporales</taxon>
        <taxon>Gigasporaceae</taxon>
        <taxon>Gigaspora</taxon>
    </lineage>
</organism>
<dbReference type="Proteomes" id="UP000266673">
    <property type="component" value="Unassembled WGS sequence"/>
</dbReference>
<protein>
    <submittedName>
        <fullName evidence="1">Uncharacterized protein</fullName>
    </submittedName>
</protein>
<evidence type="ECO:0000313" key="1">
    <source>
        <dbReference type="EMBL" id="RIB19514.1"/>
    </source>
</evidence>
<accession>A0A397VAJ8</accession>
<dbReference type="EMBL" id="QKWP01000469">
    <property type="protein sequence ID" value="RIB19514.1"/>
    <property type="molecule type" value="Genomic_DNA"/>
</dbReference>
<proteinExistence type="predicted"/>